<feature type="region of interest" description="Disordered" evidence="4">
    <location>
        <begin position="588"/>
        <end position="640"/>
    </location>
</feature>
<dbReference type="SUPFAM" id="SSF54236">
    <property type="entry name" value="Ubiquitin-like"/>
    <property type="match status" value="1"/>
</dbReference>
<evidence type="ECO:0000313" key="7">
    <source>
        <dbReference type="EMBL" id="EGG24745.1"/>
    </source>
</evidence>
<organism evidence="7 8">
    <name type="scientific">Cavenderia fasciculata</name>
    <name type="common">Slime mold</name>
    <name type="synonym">Dictyostelium fasciculatum</name>
    <dbReference type="NCBI Taxonomy" id="261658"/>
    <lineage>
        <taxon>Eukaryota</taxon>
        <taxon>Amoebozoa</taxon>
        <taxon>Evosea</taxon>
        <taxon>Eumycetozoa</taxon>
        <taxon>Dictyostelia</taxon>
        <taxon>Acytosteliales</taxon>
        <taxon>Cavenderiaceae</taxon>
        <taxon>Cavenderia</taxon>
    </lineage>
</organism>
<dbReference type="OrthoDB" id="20889at2759"/>
<dbReference type="RefSeq" id="XP_004362596.1">
    <property type="nucleotide sequence ID" value="XM_004362539.1"/>
</dbReference>
<evidence type="ECO:0000256" key="1">
    <source>
        <dbReference type="ARBA" id="ARBA00004613"/>
    </source>
</evidence>
<dbReference type="CDD" id="cd00198">
    <property type="entry name" value="vWFA"/>
    <property type="match status" value="1"/>
</dbReference>
<comment type="subcellular location">
    <subcellularLocation>
        <location evidence="1">Secreted</location>
    </subcellularLocation>
</comment>
<dbReference type="PROSITE" id="PS50234">
    <property type="entry name" value="VWFA"/>
    <property type="match status" value="1"/>
</dbReference>
<evidence type="ECO:0000256" key="4">
    <source>
        <dbReference type="SAM" id="MobiDB-lite"/>
    </source>
</evidence>
<feature type="domain" description="Ubiquitin-like" evidence="5">
    <location>
        <begin position="1"/>
        <end position="68"/>
    </location>
</feature>
<protein>
    <recommendedName>
        <fullName evidence="9">Ubiquitin-like domain-containing protein</fullName>
    </recommendedName>
</protein>
<dbReference type="PROSITE" id="PS50053">
    <property type="entry name" value="UBIQUITIN_2"/>
    <property type="match status" value="1"/>
</dbReference>
<dbReference type="Gene3D" id="3.40.50.410">
    <property type="entry name" value="von Willebrand factor, type A domain"/>
    <property type="match status" value="1"/>
</dbReference>
<keyword evidence="2" id="KW-0964">Secreted</keyword>
<evidence type="ECO:0000256" key="3">
    <source>
        <dbReference type="ARBA" id="ARBA00022729"/>
    </source>
</evidence>
<reference evidence="8" key="1">
    <citation type="journal article" date="2011" name="Genome Res.">
        <title>Phylogeny-wide analysis of social amoeba genomes highlights ancient origins for complex intercellular communication.</title>
        <authorList>
            <person name="Heidel A.J."/>
            <person name="Lawal H.M."/>
            <person name="Felder M."/>
            <person name="Schilde C."/>
            <person name="Helps N.R."/>
            <person name="Tunggal B."/>
            <person name="Rivero F."/>
            <person name="John U."/>
            <person name="Schleicher M."/>
            <person name="Eichinger L."/>
            <person name="Platzer M."/>
            <person name="Noegel A.A."/>
            <person name="Schaap P."/>
            <person name="Gloeckner G."/>
        </authorList>
    </citation>
    <scope>NUCLEOTIDE SEQUENCE [LARGE SCALE GENOMIC DNA]</scope>
    <source>
        <strain evidence="8">SH3</strain>
    </source>
</reference>
<feature type="compositionally biased region" description="Polar residues" evidence="4">
    <location>
        <begin position="621"/>
        <end position="638"/>
    </location>
</feature>
<dbReference type="SUPFAM" id="SSF53300">
    <property type="entry name" value="vWA-like"/>
    <property type="match status" value="1"/>
</dbReference>
<evidence type="ECO:0000259" key="6">
    <source>
        <dbReference type="PROSITE" id="PS50234"/>
    </source>
</evidence>
<dbReference type="GeneID" id="14877202"/>
<dbReference type="InterPro" id="IPR029071">
    <property type="entry name" value="Ubiquitin-like_domsf"/>
</dbReference>
<feature type="region of interest" description="Disordered" evidence="4">
    <location>
        <begin position="420"/>
        <end position="451"/>
    </location>
</feature>
<dbReference type="InterPro" id="IPR036465">
    <property type="entry name" value="vWFA_dom_sf"/>
</dbReference>
<dbReference type="Gene3D" id="3.10.20.90">
    <property type="entry name" value="Phosphatidylinositol 3-kinase Catalytic Subunit, Chain A, domain 1"/>
    <property type="match status" value="1"/>
</dbReference>
<dbReference type="InterPro" id="IPR002035">
    <property type="entry name" value="VWF_A"/>
</dbReference>
<dbReference type="InterPro" id="IPR056861">
    <property type="entry name" value="HMCN1-like_VWA"/>
</dbReference>
<dbReference type="InterPro" id="IPR000626">
    <property type="entry name" value="Ubiquitin-like_dom"/>
</dbReference>
<dbReference type="STRING" id="1054147.F4PGB1"/>
<dbReference type="Gene3D" id="3.40.50.300">
    <property type="entry name" value="P-loop containing nucleotide triphosphate hydrolases"/>
    <property type="match status" value="1"/>
</dbReference>
<keyword evidence="3" id="KW-0732">Signal</keyword>
<dbReference type="EMBL" id="GL883006">
    <property type="protein sequence ID" value="EGG24745.1"/>
    <property type="molecule type" value="Genomic_DNA"/>
</dbReference>
<dbReference type="AlphaFoldDB" id="F4PGB1"/>
<feature type="compositionally biased region" description="Low complexity" evidence="4">
    <location>
        <begin position="594"/>
        <end position="615"/>
    </location>
</feature>
<dbReference type="Pfam" id="PF00240">
    <property type="entry name" value="ubiquitin"/>
    <property type="match status" value="1"/>
</dbReference>
<dbReference type="PANTHER" id="PTHR47824">
    <property type="entry name" value="UBIQUITIN-LIKE DOMAIN-CONTAINING PROTEIN"/>
    <property type="match status" value="1"/>
</dbReference>
<dbReference type="InterPro" id="IPR019956">
    <property type="entry name" value="Ubiquitin_dom"/>
</dbReference>
<dbReference type="PRINTS" id="PR00348">
    <property type="entry name" value="UBIQUITIN"/>
</dbReference>
<feature type="compositionally biased region" description="Low complexity" evidence="4">
    <location>
        <begin position="424"/>
        <end position="442"/>
    </location>
</feature>
<dbReference type="SMART" id="SM00213">
    <property type="entry name" value="UBQ"/>
    <property type="match status" value="1"/>
</dbReference>
<evidence type="ECO:0000259" key="5">
    <source>
        <dbReference type="PROSITE" id="PS50053"/>
    </source>
</evidence>
<name>F4PGB1_CACFS</name>
<evidence type="ECO:0008006" key="9">
    <source>
        <dbReference type="Google" id="ProtNLM"/>
    </source>
</evidence>
<feature type="domain" description="VWFA" evidence="6">
    <location>
        <begin position="194"/>
        <end position="335"/>
    </location>
</feature>
<dbReference type="OMA" id="WVRECDD"/>
<accession>F4PGB1</accession>
<evidence type="ECO:0000313" key="8">
    <source>
        <dbReference type="Proteomes" id="UP000007797"/>
    </source>
</evidence>
<dbReference type="InterPro" id="IPR027417">
    <property type="entry name" value="P-loop_NTPase"/>
</dbReference>
<gene>
    <name evidence="7" type="ORF">DFA_02989</name>
</gene>
<dbReference type="PANTHER" id="PTHR47824:SF2">
    <property type="entry name" value="UBIQUITIN-LIKE DOMAIN-CONTAINING PROTEIN"/>
    <property type="match status" value="1"/>
</dbReference>
<dbReference type="Pfam" id="PF25106">
    <property type="entry name" value="VWA_4"/>
    <property type="match status" value="1"/>
</dbReference>
<sequence length="684" mass="76418">MLILVKATTNTFSLDVDANDTISVLITKVADRASLEPYQFQLLFAGEPMEPTATVSSHGIKRESTVHLNIIKYLSFDVQYDGEIYENIQIANNAGVTVRQYKSQVIAHIKEIKPEIKSKYQLELKQGNSVLLDSSLLHKVTDKSTLIQVIYQDTPTPPPIAANQQAQQQPTEPEIDNSEFVAHFIENSISNDVEIVFVFDTTGSMSSVLKEVRTKVVETITRLMKEIPSIRIGIMGLGDYCDGLNVLNTCDLTSDISKLVNFVNKTPSTGGGDEPEAYEYALLKAKELSWSKHTSKALVMIGDSPPHSPQFTSLKIDWVAETDNLEAMGVKIYGVVCMHERHRFFYQTISERTGGLCLSFNRFNLITEMFLAVCFRESSGNKLKEFRKEAEVNGDAEMSRMFDQLERPNYVVSTKMYDDEGDQASSSTAATPAEETSGATTPEQKEQEPPKQVIKKRFGVLTSPQYFSHDYGGSFINVKGNLFVNSSNQRYKYLQPVVAMAIGNLHIGFTTLSKAVIKSHIHGRAKIYFHDYRMEPVATAPQQRSIYIACYATNNIESFNQLENSIREIKKMHPECNMVLVGIKPNTKKKNSTTDDITSSTSSTSTTTTSTTTTRSRSKSFLSFGSNKDKSSSGSEGTITKEMRQMLVRNSGLQGDIEYSIDDYSSMETQLAKICKKLGHKFEK</sequence>
<evidence type="ECO:0000256" key="2">
    <source>
        <dbReference type="ARBA" id="ARBA00022525"/>
    </source>
</evidence>
<dbReference type="Proteomes" id="UP000007797">
    <property type="component" value="Unassembled WGS sequence"/>
</dbReference>
<dbReference type="KEGG" id="dfa:DFA_02989"/>
<proteinExistence type="predicted"/>
<keyword evidence="8" id="KW-1185">Reference proteome</keyword>